<dbReference type="RefSeq" id="WP_203710273.1">
    <property type="nucleotide sequence ID" value="NZ_BONE01000002.1"/>
</dbReference>
<sequence length="212" mass="22863">MILDWPDCTNVRDLGGLTTAGGRRVRSEALLRSDSPHRLTAPAIAAIRAGGLRRIVDLRWTAECVQRPSPFEGDPIYAHRPLLGDDDYEILPDSYVAMLEYNRPQIGAAFRAVADAPPGGVLVHCLEGKDRTGVLVALLLLVAGVPDDQIADDYALTTGVDRAYMVNTLTYLHDAYGDVSTYLAECDVDAAHLEAVRSRLLEQPAAGGPAGR</sequence>
<dbReference type="PANTHER" id="PTHR31126">
    <property type="entry name" value="TYROSINE-PROTEIN PHOSPHATASE"/>
    <property type="match status" value="1"/>
</dbReference>
<feature type="domain" description="Tyrosine specific protein phosphatases" evidence="2">
    <location>
        <begin position="93"/>
        <end position="173"/>
    </location>
</feature>
<accession>A0ABQ4CHM1</accession>
<protein>
    <submittedName>
        <fullName evidence="3">Protein-tyrosine-phosphatase</fullName>
    </submittedName>
</protein>
<dbReference type="InterPro" id="IPR016130">
    <property type="entry name" value="Tyr_Pase_AS"/>
</dbReference>
<evidence type="ECO:0000259" key="2">
    <source>
        <dbReference type="PROSITE" id="PS50056"/>
    </source>
</evidence>
<dbReference type="PROSITE" id="PS00383">
    <property type="entry name" value="TYR_PHOSPHATASE_1"/>
    <property type="match status" value="1"/>
</dbReference>
<keyword evidence="4" id="KW-1185">Reference proteome</keyword>
<dbReference type="InterPro" id="IPR000387">
    <property type="entry name" value="Tyr_Pase_dom"/>
</dbReference>
<dbReference type="Gene3D" id="3.90.190.10">
    <property type="entry name" value="Protein tyrosine phosphatase superfamily"/>
    <property type="match status" value="1"/>
</dbReference>
<dbReference type="InterPro" id="IPR029021">
    <property type="entry name" value="Prot-tyrosine_phosphatase-like"/>
</dbReference>
<dbReference type="PANTHER" id="PTHR31126:SF1">
    <property type="entry name" value="TYROSINE SPECIFIC PROTEIN PHOSPHATASES DOMAIN-CONTAINING PROTEIN"/>
    <property type="match status" value="1"/>
</dbReference>
<organism evidence="3 4">
    <name type="scientific">Asanoa siamensis</name>
    <dbReference type="NCBI Taxonomy" id="926357"/>
    <lineage>
        <taxon>Bacteria</taxon>
        <taxon>Bacillati</taxon>
        <taxon>Actinomycetota</taxon>
        <taxon>Actinomycetes</taxon>
        <taxon>Micromonosporales</taxon>
        <taxon>Micromonosporaceae</taxon>
        <taxon>Asanoa</taxon>
    </lineage>
</organism>
<evidence type="ECO:0000256" key="1">
    <source>
        <dbReference type="ARBA" id="ARBA00009580"/>
    </source>
</evidence>
<dbReference type="Pfam" id="PF13350">
    <property type="entry name" value="Y_phosphatase3"/>
    <property type="match status" value="1"/>
</dbReference>
<comment type="caution">
    <text evidence="3">The sequence shown here is derived from an EMBL/GenBank/DDBJ whole genome shotgun (WGS) entry which is preliminary data.</text>
</comment>
<evidence type="ECO:0000313" key="3">
    <source>
        <dbReference type="EMBL" id="GIF70801.1"/>
    </source>
</evidence>
<dbReference type="Proteomes" id="UP000604117">
    <property type="component" value="Unassembled WGS sequence"/>
</dbReference>
<comment type="similarity">
    <text evidence="1">Belongs to the protein-tyrosine phosphatase family.</text>
</comment>
<dbReference type="PROSITE" id="PS50056">
    <property type="entry name" value="TYR_PHOSPHATASE_2"/>
    <property type="match status" value="1"/>
</dbReference>
<proteinExistence type="inferred from homology"/>
<dbReference type="EMBL" id="BONE01000002">
    <property type="protein sequence ID" value="GIF70801.1"/>
    <property type="molecule type" value="Genomic_DNA"/>
</dbReference>
<gene>
    <name evidence="3" type="ORF">Asi02nite_03190</name>
</gene>
<evidence type="ECO:0000313" key="4">
    <source>
        <dbReference type="Proteomes" id="UP000604117"/>
    </source>
</evidence>
<dbReference type="InterPro" id="IPR026893">
    <property type="entry name" value="Tyr/Ser_Pase_IphP-type"/>
</dbReference>
<name>A0ABQ4CHM1_9ACTN</name>
<reference evidence="3 4" key="1">
    <citation type="submission" date="2021-01" db="EMBL/GenBank/DDBJ databases">
        <title>Whole genome shotgun sequence of Asanoa siamensis NBRC 107932.</title>
        <authorList>
            <person name="Komaki H."/>
            <person name="Tamura T."/>
        </authorList>
    </citation>
    <scope>NUCLEOTIDE SEQUENCE [LARGE SCALE GENOMIC DNA]</scope>
    <source>
        <strain evidence="3 4">NBRC 107932</strain>
    </source>
</reference>
<dbReference type="SUPFAM" id="SSF52799">
    <property type="entry name" value="(Phosphotyrosine protein) phosphatases II"/>
    <property type="match status" value="1"/>
</dbReference>